<dbReference type="GO" id="GO:0005737">
    <property type="term" value="C:cytoplasm"/>
    <property type="evidence" value="ECO:0007669"/>
    <property type="project" value="UniProtKB-SubCell"/>
</dbReference>
<dbReference type="InterPro" id="IPR050064">
    <property type="entry name" value="IGPS_HisA/HisF"/>
</dbReference>
<dbReference type="GO" id="GO:0004636">
    <property type="term" value="F:phosphoribosyl-ATP diphosphatase activity"/>
    <property type="evidence" value="ECO:0007669"/>
    <property type="project" value="UniProtKB-UniRule"/>
</dbReference>
<comment type="pathway">
    <text evidence="5 22">Amino-acid biosynthesis; L-histidine biosynthesis; L-histidine from 5-phospho-alpha-D-ribose 1-diphosphate: step 3/9.</text>
</comment>
<dbReference type="NCBIfam" id="NF000768">
    <property type="entry name" value="PRK00051.1"/>
    <property type="match status" value="1"/>
</dbReference>
<keyword evidence="11 21" id="KW-0963">Cytoplasm</keyword>
<dbReference type="EC" id="3.6.1.31" evidence="22"/>
<keyword evidence="13 22" id="KW-0547">Nucleotide-binding</keyword>
<name>Q2FUU3_STAA8</name>
<evidence type="ECO:0000313" key="26">
    <source>
        <dbReference type="Proteomes" id="UP000008816"/>
    </source>
</evidence>
<comment type="catalytic activity">
    <reaction evidence="2 22">
        <text>1-(5-phospho-beta-D-ribosyl)-ATP + H2O = 1-(5-phospho-beta-D-ribosyl)-5'-AMP + diphosphate + H(+)</text>
        <dbReference type="Rhea" id="RHEA:22828"/>
        <dbReference type="ChEBI" id="CHEBI:15377"/>
        <dbReference type="ChEBI" id="CHEBI:15378"/>
        <dbReference type="ChEBI" id="CHEBI:33019"/>
        <dbReference type="ChEBI" id="CHEBI:59457"/>
        <dbReference type="ChEBI" id="CHEBI:73183"/>
        <dbReference type="EC" id="3.6.1.31"/>
    </reaction>
</comment>
<evidence type="ECO:0000256" key="3">
    <source>
        <dbReference type="ARBA" id="ARBA00004496"/>
    </source>
</evidence>
<evidence type="ECO:0000256" key="18">
    <source>
        <dbReference type="ARBA" id="ARBA00023268"/>
    </source>
</evidence>
<keyword evidence="17 21" id="KW-0456">Lyase</keyword>
<gene>
    <name evidence="21" type="primary">hisF</name>
    <name evidence="22" type="synonym">hisI</name>
    <name evidence="22" type="synonym">hisIE</name>
    <name evidence="25" type="ordered locus">SAOUHSC_03008</name>
</gene>
<dbReference type="HAMAP" id="MF_01021">
    <property type="entry name" value="HisI"/>
    <property type="match status" value="1"/>
</dbReference>
<dbReference type="Gene3D" id="3.10.20.810">
    <property type="entry name" value="Phosphoribosyl-AMP cyclohydrolase"/>
    <property type="match status" value="1"/>
</dbReference>
<evidence type="ECO:0000256" key="6">
    <source>
        <dbReference type="ARBA" id="ARBA00005204"/>
    </source>
</evidence>
<evidence type="ECO:0000256" key="20">
    <source>
        <dbReference type="ARBA" id="ARBA00047838"/>
    </source>
</evidence>
<dbReference type="SUPFAM" id="SSF51366">
    <property type="entry name" value="Ribulose-phoshate binding barrel"/>
    <property type="match status" value="1"/>
</dbReference>
<feature type="region of interest" description="Phosphoribosyl-AMP cyclohydrolase" evidence="22">
    <location>
        <begin position="1"/>
        <end position="358"/>
    </location>
</feature>
<evidence type="ECO:0000256" key="19">
    <source>
        <dbReference type="ARBA" id="ARBA00025475"/>
    </source>
</evidence>
<dbReference type="InterPro" id="IPR011060">
    <property type="entry name" value="RibuloseP-bd_barrel"/>
</dbReference>
<evidence type="ECO:0000256" key="22">
    <source>
        <dbReference type="HAMAP-Rule" id="MF_01019"/>
    </source>
</evidence>
<sequence>MIKKRIIPCLDVKDGRVVKGIQFKGLRDIGNPVDLAMYYNEAGADELVFLDISKTEEGHSLMLEVIEQTASRLFIPLTVGGGIQSLDDITQLLNHGADKVSLNSSALKNPQLIKQASDKFGRQCICIAIDSYYDPERKAHYCCTTGGKKMTNIKVYDWVQQVEQLGAGELLVTSMGHDGMKQGFDIEHLANIKSLVNIPIIASGGGGNAQHFVELFDQTDVSAGLAASILHDRETTVQSIKEVIRQGGYSSKMTKYKIDFSKGLVPAILQDNQTKQVLMLGYMNQEAFDKTIEDGVVCFYSRSKQRLWTKGETSGHTQRVKDIHVDCDNDTILIDVIPNGPTCHTGSQSCFNTEVPFSVQTLAQTVQDSAQSNNEKSYTKYLLTEGIEKITKKYGEEAFEVVIEAIKGDKKAFVSEVADELYHLFVLMHALGVDFSEIEAELARRHHKRNNFKGERQNIEQW</sequence>
<evidence type="ECO:0000256" key="10">
    <source>
        <dbReference type="ARBA" id="ARBA00011152"/>
    </source>
</evidence>
<keyword evidence="15 22" id="KW-0067">ATP-binding</keyword>
<evidence type="ECO:0000256" key="2">
    <source>
        <dbReference type="ARBA" id="ARBA00001460"/>
    </source>
</evidence>
<dbReference type="Proteomes" id="UP000008816">
    <property type="component" value="Chromosome"/>
</dbReference>
<dbReference type="GO" id="GO:0016829">
    <property type="term" value="F:lyase activity"/>
    <property type="evidence" value="ECO:0007669"/>
    <property type="project" value="UniProtKB-KW"/>
</dbReference>
<keyword evidence="16 21" id="KW-0368">Histidine biosynthesis</keyword>
<keyword evidence="18 22" id="KW-0511">Multifunctional enzyme</keyword>
<dbReference type="GO" id="GO:0000107">
    <property type="term" value="F:imidazoleglycerol-phosphate synthase activity"/>
    <property type="evidence" value="ECO:0000318"/>
    <property type="project" value="GO_Central"/>
</dbReference>
<dbReference type="NCBIfam" id="NF002747">
    <property type="entry name" value="PRK02759.1"/>
    <property type="match status" value="1"/>
</dbReference>
<dbReference type="GeneID" id="3921489"/>
<dbReference type="InterPro" id="IPR006062">
    <property type="entry name" value="His_biosynth"/>
</dbReference>
<dbReference type="FunFam" id="3.20.20.70:FF:000462">
    <property type="entry name" value="Multifunctional fusion protein"/>
    <property type="match status" value="1"/>
</dbReference>
<accession>Q2FUU3</accession>
<dbReference type="PaxDb" id="1280-SAXN108_2947"/>
<dbReference type="InterPro" id="IPR004651">
    <property type="entry name" value="HisF"/>
</dbReference>
<dbReference type="Pfam" id="PF01503">
    <property type="entry name" value="PRA-PH"/>
    <property type="match status" value="1"/>
</dbReference>
<comment type="catalytic activity">
    <reaction evidence="20 21">
        <text>5-[(5-phospho-1-deoxy-D-ribulos-1-ylimino)methylamino]-1-(5-phospho-beta-D-ribosyl)imidazole-4-carboxamide + L-glutamine = D-erythro-1-(imidazol-4-yl)glycerol 3-phosphate + 5-amino-1-(5-phospho-beta-D-ribosyl)imidazole-4-carboxamide + L-glutamate + H(+)</text>
        <dbReference type="Rhea" id="RHEA:24793"/>
        <dbReference type="ChEBI" id="CHEBI:15378"/>
        <dbReference type="ChEBI" id="CHEBI:29985"/>
        <dbReference type="ChEBI" id="CHEBI:58278"/>
        <dbReference type="ChEBI" id="CHEBI:58359"/>
        <dbReference type="ChEBI" id="CHEBI:58475"/>
        <dbReference type="ChEBI" id="CHEBI:58525"/>
        <dbReference type="EC" id="4.3.2.10"/>
    </reaction>
</comment>
<dbReference type="OrthoDB" id="9781903at2"/>
<feature type="active site" evidence="21">
    <location>
        <position position="130"/>
    </location>
</feature>
<dbReference type="NCBIfam" id="TIGR03188">
    <property type="entry name" value="histidine_hisI"/>
    <property type="match status" value="1"/>
</dbReference>
<dbReference type="InterPro" id="IPR038019">
    <property type="entry name" value="PRib_AMP_CycHydrolase_sf"/>
</dbReference>
<dbReference type="NCBIfam" id="TIGR00735">
    <property type="entry name" value="hisF"/>
    <property type="match status" value="1"/>
</dbReference>
<dbReference type="PANTHER" id="PTHR21235">
    <property type="entry name" value="IMIDAZOLE GLYCEROL PHOSPHATE SYNTHASE SUBUNIT HISF/H IGP SYNTHASE SUBUNIT HISF/H"/>
    <property type="match status" value="1"/>
</dbReference>
<proteinExistence type="inferred from homology"/>
<comment type="subunit">
    <text evidence="10 21">Heterodimer of HisH and HisF.</text>
</comment>
<dbReference type="InterPro" id="IPR002496">
    <property type="entry name" value="PRib_AMP_CycHydrolase_dom"/>
</dbReference>
<evidence type="ECO:0000313" key="25">
    <source>
        <dbReference type="EMBL" id="ABD31994.1"/>
    </source>
</evidence>
<dbReference type="EMBL" id="CP000253">
    <property type="protein sequence ID" value="ABD31994.1"/>
    <property type="molecule type" value="Genomic_DNA"/>
</dbReference>
<evidence type="ECO:0000256" key="5">
    <source>
        <dbReference type="ARBA" id="ARBA00005169"/>
    </source>
</evidence>
<evidence type="ECO:0000256" key="12">
    <source>
        <dbReference type="ARBA" id="ARBA00022605"/>
    </source>
</evidence>
<feature type="domain" description="Phosphoribosyl-AMP cyclohydrolase" evidence="24">
    <location>
        <begin position="279"/>
        <end position="352"/>
    </location>
</feature>
<dbReference type="CDD" id="cd04731">
    <property type="entry name" value="HisF"/>
    <property type="match status" value="1"/>
</dbReference>
<protein>
    <recommendedName>
        <fullName evidence="22">Histidine biosynthesis bifunctional protein HisIE</fullName>
    </recommendedName>
    <domain>
        <recommendedName>
            <fullName evidence="22">Phosphoribosyl-AMP cyclohydrolase</fullName>
            <shortName evidence="22">PRA-CH</shortName>
            <ecNumber evidence="22">3.5.4.19</ecNumber>
        </recommendedName>
    </domain>
    <domain>
        <recommendedName>
            <fullName evidence="22">Phosphoribosyl-ATP pyrophosphatase</fullName>
            <shortName evidence="22">PRA-PH</shortName>
            <ecNumber evidence="22">3.6.1.31</ecNumber>
        </recommendedName>
    </domain>
</protein>
<dbReference type="InterPro" id="IPR026660">
    <property type="entry name" value="PRA-CH"/>
</dbReference>
<dbReference type="HOGENOM" id="CLU_048577_0_2_9"/>
<evidence type="ECO:0000256" key="1">
    <source>
        <dbReference type="ARBA" id="ARBA00000024"/>
    </source>
</evidence>
<evidence type="ECO:0000259" key="24">
    <source>
        <dbReference type="Pfam" id="PF01502"/>
    </source>
</evidence>
<evidence type="ECO:0000256" key="15">
    <source>
        <dbReference type="ARBA" id="ARBA00022840"/>
    </source>
</evidence>
<reference evidence="26" key="1">
    <citation type="book" date="2006" name="Gram positive pathogens, 2nd edition" publisher="ASM Press" city="Washington D.C">
        <title>The Staphylococcus aureus NCTC 8325 genome.</title>
        <editorList>
            <person name="Fischetti V."/>
            <person name="Novick R."/>
            <person name="Ferretti J."/>
            <person name="Portnoy D."/>
            <person name="Rood J."/>
        </editorList>
        <authorList>
            <person name="Gillaspy A.F."/>
            <person name="Worrell V."/>
            <person name="Orvis J."/>
            <person name="Roe B.A."/>
            <person name="Dyer D.W."/>
            <person name="Iandolo J.J."/>
        </authorList>
    </citation>
    <scope>NUCLEOTIDE SEQUENCE [LARGE SCALE GENOMIC DNA]</scope>
    <source>
        <strain evidence="26">NCTC 8325 / PS 47</strain>
    </source>
</reference>
<evidence type="ECO:0000256" key="4">
    <source>
        <dbReference type="ARBA" id="ARBA00005091"/>
    </source>
</evidence>
<dbReference type="HAMAP" id="MF_01020">
    <property type="entry name" value="HisE"/>
    <property type="match status" value="1"/>
</dbReference>
<evidence type="ECO:0000256" key="9">
    <source>
        <dbReference type="ARBA" id="ARBA00009667"/>
    </source>
</evidence>
<dbReference type="SMR" id="Q2FUU3"/>
<dbReference type="KEGG" id="sao:SAOUHSC_03008"/>
<dbReference type="InterPro" id="IPR021130">
    <property type="entry name" value="PRib-ATP_PPHydrolase-like"/>
</dbReference>
<comment type="subcellular location">
    <subcellularLocation>
        <location evidence="3 21">Cytoplasm</location>
    </subcellularLocation>
</comment>
<comment type="function">
    <text evidence="19 21">IGPS catalyzes the conversion of PRFAR and glutamine to IGP, AICAR and glutamate. The HisF subunit catalyzes the cyclization activity that produces IGP and AICAR from PRFAR using the ammonia provided by the HisH subunit.</text>
</comment>
<dbReference type="Pfam" id="PF01502">
    <property type="entry name" value="PRA-CH"/>
    <property type="match status" value="1"/>
</dbReference>
<evidence type="ECO:0000256" key="13">
    <source>
        <dbReference type="ARBA" id="ARBA00022741"/>
    </source>
</evidence>
<dbReference type="Gene3D" id="1.10.287.1080">
    <property type="entry name" value="MazG-like"/>
    <property type="match status" value="1"/>
</dbReference>
<dbReference type="InterPro" id="IPR008179">
    <property type="entry name" value="HisE"/>
</dbReference>
<keyword evidence="14 22" id="KW-0378">Hydrolase</keyword>
<dbReference type="PATRIC" id="fig|93061.5.peg.2716"/>
<dbReference type="Gene3D" id="3.20.20.70">
    <property type="entry name" value="Aldolase class I"/>
    <property type="match status" value="1"/>
</dbReference>
<dbReference type="InterPro" id="IPR013785">
    <property type="entry name" value="Aldolase_TIM"/>
</dbReference>
<organism evidence="25 26">
    <name type="scientific">Staphylococcus aureus (strain NCTC 8325 / PS 47)</name>
    <dbReference type="NCBI Taxonomy" id="93061"/>
    <lineage>
        <taxon>Bacteria</taxon>
        <taxon>Bacillati</taxon>
        <taxon>Bacillota</taxon>
        <taxon>Bacilli</taxon>
        <taxon>Bacillales</taxon>
        <taxon>Staphylococcaceae</taxon>
        <taxon>Staphylococcus</taxon>
    </lineage>
</organism>
<dbReference type="Pfam" id="PF00977">
    <property type="entry name" value="His_biosynth"/>
    <property type="match status" value="1"/>
</dbReference>
<evidence type="ECO:0000256" key="7">
    <source>
        <dbReference type="ARBA" id="ARBA00007731"/>
    </source>
</evidence>
<comment type="pathway">
    <text evidence="6 22">Amino-acid biosynthesis; L-histidine biosynthesis; L-histidine from 5-phospho-alpha-D-ribose 1-diphosphate: step 2/9.</text>
</comment>
<dbReference type="HAMAP" id="MF_01013">
    <property type="entry name" value="HisF"/>
    <property type="match status" value="1"/>
</dbReference>
<comment type="catalytic activity">
    <reaction evidence="1 22">
        <text>1-(5-phospho-beta-D-ribosyl)-5'-AMP + H2O = 1-(5-phospho-beta-D-ribosyl)-5-[(5-phospho-beta-D-ribosylamino)methylideneamino]imidazole-4-carboxamide</text>
        <dbReference type="Rhea" id="RHEA:20049"/>
        <dbReference type="ChEBI" id="CHEBI:15377"/>
        <dbReference type="ChEBI" id="CHEBI:58435"/>
        <dbReference type="ChEBI" id="CHEBI:59457"/>
        <dbReference type="EC" id="3.5.4.19"/>
    </reaction>
</comment>
<evidence type="ECO:0000256" key="14">
    <source>
        <dbReference type="ARBA" id="ARBA00022801"/>
    </source>
</evidence>
<dbReference type="GO" id="GO:0005524">
    <property type="term" value="F:ATP binding"/>
    <property type="evidence" value="ECO:0007669"/>
    <property type="project" value="UniProtKB-KW"/>
</dbReference>
<keyword evidence="12 21" id="KW-0028">Amino-acid biosynthesis</keyword>
<keyword evidence="26" id="KW-1185">Reference proteome</keyword>
<dbReference type="RefSeq" id="YP_501457.1">
    <property type="nucleotide sequence ID" value="NC_007795.1"/>
</dbReference>
<feature type="region of interest" description="Phosphoribosyl-ATP pyrophosphohydrolase" evidence="22">
    <location>
        <begin position="359"/>
        <end position="462"/>
    </location>
</feature>
<comment type="similarity">
    <text evidence="8 22">In the N-terminal section; belongs to the PRA-CH family.</text>
</comment>
<evidence type="ECO:0000256" key="17">
    <source>
        <dbReference type="ARBA" id="ARBA00023239"/>
    </source>
</evidence>
<dbReference type="SUPFAM" id="SSF101386">
    <property type="entry name" value="all-alpha NTP pyrophosphatases"/>
    <property type="match status" value="1"/>
</dbReference>
<evidence type="ECO:0000256" key="23">
    <source>
        <dbReference type="RuleBase" id="RU003657"/>
    </source>
</evidence>
<dbReference type="CDD" id="cd11534">
    <property type="entry name" value="NTP-PPase_HisIE_like"/>
    <property type="match status" value="1"/>
</dbReference>
<dbReference type="STRING" id="93061.SAOUHSC_03008"/>
<dbReference type="HAMAP" id="MF_01019">
    <property type="entry name" value="HisIE"/>
    <property type="match status" value="1"/>
</dbReference>
<dbReference type="FunFam" id="3.10.20.810:FF:000001">
    <property type="entry name" value="Histidine biosynthesis bifunctional protein HisIE"/>
    <property type="match status" value="1"/>
</dbReference>
<dbReference type="AlphaFoldDB" id="Q2FUU3"/>
<comment type="pathway">
    <text evidence="4 21">Amino-acid biosynthesis; L-histidine biosynthesis; L-histidine from 5-phospho-alpha-D-ribose 1-diphosphate: step 5/9.</text>
</comment>
<dbReference type="SUPFAM" id="SSF141734">
    <property type="entry name" value="HisI-like"/>
    <property type="match status" value="1"/>
</dbReference>
<comment type="similarity">
    <text evidence="9 21 23">Belongs to the HisA/HisF family.</text>
</comment>
<dbReference type="UniPathway" id="UPA00031">
    <property type="reaction ID" value="UER00007"/>
</dbReference>
<dbReference type="InterPro" id="IPR023019">
    <property type="entry name" value="His_synth_HisIE"/>
</dbReference>
<dbReference type="RefSeq" id="WP_000592610.1">
    <property type="nucleotide sequence ID" value="NC_007795.1"/>
</dbReference>
<comment type="similarity">
    <text evidence="7 22">In the C-terminal section; belongs to the PRA-PH family.</text>
</comment>
<dbReference type="GO" id="GO:0004635">
    <property type="term" value="F:phosphoribosyl-AMP cyclohydrolase activity"/>
    <property type="evidence" value="ECO:0007669"/>
    <property type="project" value="UniProtKB-UniRule"/>
</dbReference>
<evidence type="ECO:0000256" key="21">
    <source>
        <dbReference type="HAMAP-Rule" id="MF_01013"/>
    </source>
</evidence>
<evidence type="ECO:0000256" key="11">
    <source>
        <dbReference type="ARBA" id="ARBA00022490"/>
    </source>
</evidence>
<dbReference type="GO" id="GO:0000105">
    <property type="term" value="P:L-histidine biosynthetic process"/>
    <property type="evidence" value="ECO:0007669"/>
    <property type="project" value="UniProtKB-UniRule"/>
</dbReference>
<dbReference type="PANTHER" id="PTHR21235:SF2">
    <property type="entry name" value="IMIDAZOLE GLYCEROL PHOSPHATE SYNTHASE HISHF"/>
    <property type="match status" value="1"/>
</dbReference>
<dbReference type="EC" id="3.5.4.19" evidence="22"/>
<evidence type="ECO:0000256" key="8">
    <source>
        <dbReference type="ARBA" id="ARBA00008299"/>
    </source>
</evidence>
<feature type="active site" evidence="21">
    <location>
        <position position="11"/>
    </location>
</feature>
<dbReference type="eggNOG" id="COG0107">
    <property type="taxonomic scope" value="Bacteria"/>
</dbReference>
<evidence type="ECO:0000256" key="16">
    <source>
        <dbReference type="ARBA" id="ARBA00023102"/>
    </source>
</evidence>